<protein>
    <submittedName>
        <fullName evidence="3">Phosphate-binding protein PstS</fullName>
    </submittedName>
</protein>
<dbReference type="InterPro" id="IPR050811">
    <property type="entry name" value="Phosphate_ABC_transporter"/>
</dbReference>
<dbReference type="Proteomes" id="UP000838100">
    <property type="component" value="Unassembled WGS sequence"/>
</dbReference>
<feature type="domain" description="PBP" evidence="2">
    <location>
        <begin position="45"/>
        <end position="285"/>
    </location>
</feature>
<dbReference type="Pfam" id="PF12849">
    <property type="entry name" value="PBP_like_2"/>
    <property type="match status" value="1"/>
</dbReference>
<evidence type="ECO:0000256" key="1">
    <source>
        <dbReference type="ARBA" id="ARBA00022729"/>
    </source>
</evidence>
<dbReference type="Gene3D" id="3.40.190.10">
    <property type="entry name" value="Periplasmic binding protein-like II"/>
    <property type="match status" value="2"/>
</dbReference>
<evidence type="ECO:0000259" key="2">
    <source>
        <dbReference type="Pfam" id="PF12849"/>
    </source>
</evidence>
<dbReference type="PROSITE" id="PS51257">
    <property type="entry name" value="PROKAR_LIPOPROTEIN"/>
    <property type="match status" value="1"/>
</dbReference>
<reference evidence="3" key="1">
    <citation type="submission" date="2021-12" db="EMBL/GenBank/DDBJ databases">
        <authorList>
            <person name="Rodrigo-Torres L."/>
            <person name="Arahal R. D."/>
            <person name="Lucena T."/>
        </authorList>
    </citation>
    <scope>NUCLEOTIDE SEQUENCE</scope>
    <source>
        <strain evidence="3">CECT 8267</strain>
    </source>
</reference>
<keyword evidence="1" id="KW-0732">Signal</keyword>
<dbReference type="PANTHER" id="PTHR30570:SF6">
    <property type="entry name" value="PHOSPHATE-BINDING PROTEIN PSTS"/>
    <property type="match status" value="1"/>
</dbReference>
<keyword evidence="4" id="KW-1185">Reference proteome</keyword>
<comment type="caution">
    <text evidence="3">The sequence shown here is derived from an EMBL/GenBank/DDBJ whole genome shotgun (WGS) entry which is preliminary data.</text>
</comment>
<name>A0ABM9AAQ5_9GAMM</name>
<evidence type="ECO:0000313" key="3">
    <source>
        <dbReference type="EMBL" id="CAH0990292.1"/>
    </source>
</evidence>
<dbReference type="SUPFAM" id="SSF53850">
    <property type="entry name" value="Periplasmic binding protein-like II"/>
    <property type="match status" value="1"/>
</dbReference>
<accession>A0ABM9AAQ5</accession>
<gene>
    <name evidence="3" type="primary">pstS_1</name>
    <name evidence="3" type="ORF">SIN8267_00384</name>
</gene>
<dbReference type="InterPro" id="IPR024370">
    <property type="entry name" value="PBP_domain"/>
</dbReference>
<dbReference type="PANTHER" id="PTHR30570">
    <property type="entry name" value="PERIPLASMIC PHOSPHATE BINDING COMPONENT OF PHOSPHATE ABC TRANSPORTER"/>
    <property type="match status" value="1"/>
</dbReference>
<sequence>MTFIRTALLLITSVIITSCSSVEPTTDTETEDSSIVFAADIGSIALMTKLTEAYLKDKSHYSILVVDETNVPAAMLNGSAQLGIMDRRWNDDEVGKFTATYGRKPVAAIVTAYAMAIYVNEVNPIDAISVEDFIAIYGKDRPCGIDAISHWSQLNPNDEYDNDTIAAINFSSDKRIYSYLQEHVFCRGSFSDQLTTVDDFDAMRSGIESNDNTLGYGRINAQSDSLKRLKINTELGKVKLTRSYALSGRYPLSQVYYIYLNLADSNHSAADMRNQIAFVNFIVSEAGQDIVHNEGFVTLPQSIIDETRVTLGLQPATVTGGYR</sequence>
<evidence type="ECO:0000313" key="4">
    <source>
        <dbReference type="Proteomes" id="UP000838100"/>
    </source>
</evidence>
<organism evidence="3 4">
    <name type="scientific">Sinobacterium norvegicum</name>
    <dbReference type="NCBI Taxonomy" id="1641715"/>
    <lineage>
        <taxon>Bacteria</taxon>
        <taxon>Pseudomonadati</taxon>
        <taxon>Pseudomonadota</taxon>
        <taxon>Gammaproteobacteria</taxon>
        <taxon>Cellvibrionales</taxon>
        <taxon>Spongiibacteraceae</taxon>
        <taxon>Sinobacterium</taxon>
    </lineage>
</organism>
<dbReference type="RefSeq" id="WP_237442975.1">
    <property type="nucleotide sequence ID" value="NZ_CAKLPX010000001.1"/>
</dbReference>
<proteinExistence type="predicted"/>
<dbReference type="EMBL" id="CAKLPX010000001">
    <property type="protein sequence ID" value="CAH0990292.1"/>
    <property type="molecule type" value="Genomic_DNA"/>
</dbReference>